<accession>A0A5B7DPR9</accession>
<name>A0A5B7DPR9_PORTR</name>
<dbReference type="Proteomes" id="UP000324222">
    <property type="component" value="Unassembled WGS sequence"/>
</dbReference>
<evidence type="ECO:0000313" key="1">
    <source>
        <dbReference type="EMBL" id="MPC23034.1"/>
    </source>
</evidence>
<organism evidence="1 2">
    <name type="scientific">Portunus trituberculatus</name>
    <name type="common">Swimming crab</name>
    <name type="synonym">Neptunus trituberculatus</name>
    <dbReference type="NCBI Taxonomy" id="210409"/>
    <lineage>
        <taxon>Eukaryota</taxon>
        <taxon>Metazoa</taxon>
        <taxon>Ecdysozoa</taxon>
        <taxon>Arthropoda</taxon>
        <taxon>Crustacea</taxon>
        <taxon>Multicrustacea</taxon>
        <taxon>Malacostraca</taxon>
        <taxon>Eumalacostraca</taxon>
        <taxon>Eucarida</taxon>
        <taxon>Decapoda</taxon>
        <taxon>Pleocyemata</taxon>
        <taxon>Brachyura</taxon>
        <taxon>Eubrachyura</taxon>
        <taxon>Portunoidea</taxon>
        <taxon>Portunidae</taxon>
        <taxon>Portuninae</taxon>
        <taxon>Portunus</taxon>
    </lineage>
</organism>
<dbReference type="AlphaFoldDB" id="A0A5B7DPR9"/>
<dbReference type="EMBL" id="VSRR010001157">
    <property type="protein sequence ID" value="MPC23034.1"/>
    <property type="molecule type" value="Genomic_DNA"/>
</dbReference>
<sequence length="181" mass="20357">MDDLPSDPVLPFSPLKPSKPASPLLPFGPTTSIWISCQNQVQSRWFIISSAPSVFNDYLDSAMDGHIHQMKSSKQTYCHILPLIFKHKQDHTIPAQKPMQTQQVMPFVCGGQLISSAWGLEQAARVLTLRHPLYCLPCLLDDPEGHHRLANLGFPLDHLDQEVLEGLVLLEDLEDQIHHDP</sequence>
<evidence type="ECO:0000313" key="2">
    <source>
        <dbReference type="Proteomes" id="UP000324222"/>
    </source>
</evidence>
<reference evidence="1 2" key="1">
    <citation type="submission" date="2019-05" db="EMBL/GenBank/DDBJ databases">
        <title>Another draft genome of Portunus trituberculatus and its Hox gene families provides insights of decapod evolution.</title>
        <authorList>
            <person name="Jeong J.-H."/>
            <person name="Song I."/>
            <person name="Kim S."/>
            <person name="Choi T."/>
            <person name="Kim D."/>
            <person name="Ryu S."/>
            <person name="Kim W."/>
        </authorList>
    </citation>
    <scope>NUCLEOTIDE SEQUENCE [LARGE SCALE GENOMIC DNA]</scope>
    <source>
        <tissue evidence="1">Muscle</tissue>
    </source>
</reference>
<proteinExistence type="predicted"/>
<comment type="caution">
    <text evidence="1">The sequence shown here is derived from an EMBL/GenBank/DDBJ whole genome shotgun (WGS) entry which is preliminary data.</text>
</comment>
<keyword evidence="2" id="KW-1185">Reference proteome</keyword>
<gene>
    <name evidence="1" type="ORF">E2C01_016068</name>
</gene>
<protein>
    <submittedName>
        <fullName evidence="1">Uncharacterized protein</fullName>
    </submittedName>
</protein>